<keyword evidence="3" id="KW-1185">Reference proteome</keyword>
<reference evidence="2 3" key="1">
    <citation type="submission" date="2023-02" db="EMBL/GenBank/DDBJ databases">
        <title>LHISI_Scaffold_Assembly.</title>
        <authorList>
            <person name="Stuart O.P."/>
            <person name="Cleave R."/>
            <person name="Magrath M.J.L."/>
            <person name="Mikheyev A.S."/>
        </authorList>
    </citation>
    <scope>NUCLEOTIDE SEQUENCE [LARGE SCALE GENOMIC DNA]</scope>
    <source>
        <strain evidence="2">Daus_M_001</strain>
        <tissue evidence="2">Leg muscle</tissue>
    </source>
</reference>
<name>A0ABQ9HFX6_9NEOP</name>
<evidence type="ECO:0000313" key="2">
    <source>
        <dbReference type="EMBL" id="KAJ8883150.1"/>
    </source>
</evidence>
<sequence length="451" mass="50051">MPESHSRYPLTHFPSGRRLVWRAIARDSRSTVVVLHVTLTASRYMDDTLHSHLLPFLAGIPGVVFQQHNTRPHTVWPVRSADTSPIEHRVTPLSLVRDWVLHRNSRLPLPLLLHSHPLALRKPILPFDPPTADTQVKVSDLGALWRVWRSGEIRPALNNEVLRADEDENGRNWRSPRRPSQPVASSGTIPTCENPGATQPQVEPGSPRWEANSLTTTPPEEIWTAINSEVLRGDGAMRRVCSSAGMKGQGKREFAEKTHRPTASSGMIPTCENPVTQPGIEPGSPWWEASELTAWPPRPLQGGDLALLEGGGWLQWNSGDYGGGAVFGPMVITTEGTHNEVGFRFVSNDLAVNETSSPTYVPTYLPTYLKAVHDKVSSFEINIRRKSLLLPAYMLTGALRDMRPVKLVTMDEIKPEKRAEIYKGEPPRVSDKPIGTRALPTLSGLNSRGFR</sequence>
<accession>A0ABQ9HFX6</accession>
<feature type="compositionally biased region" description="Basic and acidic residues" evidence="1">
    <location>
        <begin position="250"/>
        <end position="259"/>
    </location>
</feature>
<dbReference type="InterPro" id="IPR036397">
    <property type="entry name" value="RNaseH_sf"/>
</dbReference>
<protein>
    <submittedName>
        <fullName evidence="2">Uncharacterized protein</fullName>
    </submittedName>
</protein>
<gene>
    <name evidence="2" type="ORF">PR048_014990</name>
</gene>
<feature type="region of interest" description="Disordered" evidence="1">
    <location>
        <begin position="423"/>
        <end position="451"/>
    </location>
</feature>
<feature type="region of interest" description="Disordered" evidence="1">
    <location>
        <begin position="243"/>
        <end position="273"/>
    </location>
</feature>
<feature type="compositionally biased region" description="Polar residues" evidence="1">
    <location>
        <begin position="182"/>
        <end position="201"/>
    </location>
</feature>
<proteinExistence type="predicted"/>
<dbReference type="EMBL" id="JARBHB010000005">
    <property type="protein sequence ID" value="KAJ8883150.1"/>
    <property type="molecule type" value="Genomic_DNA"/>
</dbReference>
<dbReference type="Gene3D" id="3.30.420.10">
    <property type="entry name" value="Ribonuclease H-like superfamily/Ribonuclease H"/>
    <property type="match status" value="1"/>
</dbReference>
<feature type="region of interest" description="Disordered" evidence="1">
    <location>
        <begin position="167"/>
        <end position="216"/>
    </location>
</feature>
<dbReference type="Proteomes" id="UP001159363">
    <property type="component" value="Chromosome 4"/>
</dbReference>
<evidence type="ECO:0000256" key="1">
    <source>
        <dbReference type="SAM" id="MobiDB-lite"/>
    </source>
</evidence>
<evidence type="ECO:0000313" key="3">
    <source>
        <dbReference type="Proteomes" id="UP001159363"/>
    </source>
</evidence>
<organism evidence="2 3">
    <name type="scientific">Dryococelus australis</name>
    <dbReference type="NCBI Taxonomy" id="614101"/>
    <lineage>
        <taxon>Eukaryota</taxon>
        <taxon>Metazoa</taxon>
        <taxon>Ecdysozoa</taxon>
        <taxon>Arthropoda</taxon>
        <taxon>Hexapoda</taxon>
        <taxon>Insecta</taxon>
        <taxon>Pterygota</taxon>
        <taxon>Neoptera</taxon>
        <taxon>Polyneoptera</taxon>
        <taxon>Phasmatodea</taxon>
        <taxon>Verophasmatodea</taxon>
        <taxon>Anareolatae</taxon>
        <taxon>Phasmatidae</taxon>
        <taxon>Eurycanthinae</taxon>
        <taxon>Dryococelus</taxon>
    </lineage>
</organism>
<comment type="caution">
    <text evidence="2">The sequence shown here is derived from an EMBL/GenBank/DDBJ whole genome shotgun (WGS) entry which is preliminary data.</text>
</comment>